<dbReference type="PANTHER" id="PTHR43742:SF6">
    <property type="entry name" value="OXIDOREDUCTASE YYAE-RELATED"/>
    <property type="match status" value="1"/>
</dbReference>
<dbReference type="Gene3D" id="3.30.2070.10">
    <property type="entry name" value="Formate dehydrogenase/DMSO reductase"/>
    <property type="match status" value="1"/>
</dbReference>
<dbReference type="InterPro" id="IPR006657">
    <property type="entry name" value="MoPterin_dinucl-bd_dom"/>
</dbReference>
<name>A0A418VP78_RHOPL</name>
<dbReference type="SMART" id="SM00926">
    <property type="entry name" value="Molybdop_Fe4S4"/>
    <property type="match status" value="1"/>
</dbReference>
<dbReference type="InterPro" id="IPR006963">
    <property type="entry name" value="Mopterin_OxRdtase_4Fe-4S_dom"/>
</dbReference>
<dbReference type="Proteomes" id="UP000285523">
    <property type="component" value="Unassembled WGS sequence"/>
</dbReference>
<evidence type="ECO:0000313" key="6">
    <source>
        <dbReference type="EMBL" id="RJF77949.1"/>
    </source>
</evidence>
<protein>
    <submittedName>
        <fullName evidence="6">Molybdopterin oxidoreductase family protein</fullName>
    </submittedName>
</protein>
<dbReference type="Pfam" id="PF00384">
    <property type="entry name" value="Molybdopterin"/>
    <property type="match status" value="1"/>
</dbReference>
<dbReference type="PANTHER" id="PTHR43742">
    <property type="entry name" value="TRIMETHYLAMINE-N-OXIDE REDUCTASE"/>
    <property type="match status" value="1"/>
</dbReference>
<dbReference type="EMBL" id="QYYD01000002">
    <property type="protein sequence ID" value="RJF77949.1"/>
    <property type="molecule type" value="Genomic_DNA"/>
</dbReference>
<dbReference type="GO" id="GO:0051536">
    <property type="term" value="F:iron-sulfur cluster binding"/>
    <property type="evidence" value="ECO:0007669"/>
    <property type="project" value="UniProtKB-KW"/>
</dbReference>
<evidence type="ECO:0000256" key="1">
    <source>
        <dbReference type="ARBA" id="ARBA00010312"/>
    </source>
</evidence>
<dbReference type="Pfam" id="PF04879">
    <property type="entry name" value="Molybdop_Fe4S4"/>
    <property type="match status" value="1"/>
</dbReference>
<evidence type="ECO:0000256" key="2">
    <source>
        <dbReference type="ARBA" id="ARBA00022723"/>
    </source>
</evidence>
<reference evidence="6 7" key="1">
    <citation type="submission" date="2018-09" db="EMBL/GenBank/DDBJ databases">
        <title>Draft genome sequence of Rhodopseudomonas palustris 2.1.18.</title>
        <authorList>
            <person name="Robertson S.L."/>
            <person name="Meyer T.E."/>
            <person name="Kyndt J.A."/>
        </authorList>
    </citation>
    <scope>NUCLEOTIDE SEQUENCE [LARGE SCALE GENOMIC DNA]</scope>
    <source>
        <strain evidence="6 7">2.1.18</strain>
    </source>
</reference>
<comment type="caution">
    <text evidence="6">The sequence shown here is derived from an EMBL/GenBank/DDBJ whole genome shotgun (WGS) entry which is preliminary data.</text>
</comment>
<keyword evidence="4" id="KW-0411">Iron-sulfur</keyword>
<dbReference type="Gene3D" id="3.40.228.10">
    <property type="entry name" value="Dimethylsulfoxide Reductase, domain 2"/>
    <property type="match status" value="1"/>
</dbReference>
<dbReference type="FunFam" id="2.20.25.90:FF:000012">
    <property type="entry name" value="Anaerobic selenocysteine-containing dehydrogenase"/>
    <property type="match status" value="1"/>
</dbReference>
<dbReference type="GO" id="GO:0043546">
    <property type="term" value="F:molybdopterin cofactor binding"/>
    <property type="evidence" value="ECO:0007669"/>
    <property type="project" value="InterPro"/>
</dbReference>
<dbReference type="Pfam" id="PF01568">
    <property type="entry name" value="Molydop_binding"/>
    <property type="match status" value="1"/>
</dbReference>
<dbReference type="GO" id="GO:0046872">
    <property type="term" value="F:metal ion binding"/>
    <property type="evidence" value="ECO:0007669"/>
    <property type="project" value="UniProtKB-KW"/>
</dbReference>
<evidence type="ECO:0000313" key="7">
    <source>
        <dbReference type="Proteomes" id="UP000285523"/>
    </source>
</evidence>
<evidence type="ECO:0000256" key="3">
    <source>
        <dbReference type="ARBA" id="ARBA00023004"/>
    </source>
</evidence>
<feature type="domain" description="4Fe-4S Mo/W bis-MGD-type" evidence="5">
    <location>
        <begin position="7"/>
        <end position="65"/>
    </location>
</feature>
<dbReference type="RefSeq" id="WP_119855114.1">
    <property type="nucleotide sequence ID" value="NZ_QYYD01000002.1"/>
</dbReference>
<proteinExistence type="inferred from homology"/>
<organism evidence="6 7">
    <name type="scientific">Rhodopseudomonas palustris</name>
    <dbReference type="NCBI Taxonomy" id="1076"/>
    <lineage>
        <taxon>Bacteria</taxon>
        <taxon>Pseudomonadati</taxon>
        <taxon>Pseudomonadota</taxon>
        <taxon>Alphaproteobacteria</taxon>
        <taxon>Hyphomicrobiales</taxon>
        <taxon>Nitrobacteraceae</taxon>
        <taxon>Rhodopseudomonas</taxon>
    </lineage>
</organism>
<gene>
    <name evidence="6" type="ORF">D4Q52_03380</name>
</gene>
<dbReference type="SUPFAM" id="SSF53706">
    <property type="entry name" value="Formate dehydrogenase/DMSO reductase, domains 1-3"/>
    <property type="match status" value="1"/>
</dbReference>
<dbReference type="PROSITE" id="PS51669">
    <property type="entry name" value="4FE4S_MOW_BIS_MGD"/>
    <property type="match status" value="1"/>
</dbReference>
<dbReference type="CDD" id="cd02766">
    <property type="entry name" value="MopB_3"/>
    <property type="match status" value="1"/>
</dbReference>
<evidence type="ECO:0000256" key="4">
    <source>
        <dbReference type="ARBA" id="ARBA00023014"/>
    </source>
</evidence>
<keyword evidence="3" id="KW-0408">Iron</keyword>
<sequence length="703" mass="76658">MTSLAKIAIHHSTCPHDCPSACALDVEVIDGSTIGRLRGSKQQTYTAGVICAKVARYAERIHHPDRLTHPLRRSGPKGSGQFVRIGWDEALDEIAARFNAAEAEFGAEAVWPYYYAGTMGLVMRDGINRLANAKKYSRFYSTICSNIAWSGYAAGTGKVAGVDPREMAKSDLIVIWGTNPVSTQVNVMTHAARARKERGARIAAVDIYDNETMKQADIRIILRPGTDGAFACGVMHVLFRDGYADRAYLDRYTDCPAELEAHLATRTPQWASDICGVPVPEIEAFARAVGETQRSFFRLGYGFTRSRNGAAQMHAALCIPAVTGAWQHEGGGAFFNNGAIFGFDKTLIEGLDTLDPATRVLDQSKIGRILTGDAEALRGGAPVKAMLIQNTNPMTVAPEQALVRAGFAREDLFVAVHEQFMTETALMADLVLPATMFLEHDDVYYGGGHQHISVGARLVDPPGECRSNHEVLQGLAARLGVTHRAFAMTPREVIDATLKKSGRGSIEQLEADLWRDLQPDFRTAHFLDGFAHPDGKFHFRADWGNVKVPRQLKFGPWQQMPSLPDHWAITEQVDDEHPFRLATSPARSFLNTTFNETPSSRAREGAPSVLIHPADAASIGVEEGDLVTLGNIRGETMLTARLDHGLRRGVLIAESVFPNSAHAGGRGINVLTSADSVAPHGGAAFHDNKVWARKTLQPLAKRD</sequence>
<dbReference type="CDD" id="cd02786">
    <property type="entry name" value="MopB_CT_3"/>
    <property type="match status" value="1"/>
</dbReference>
<keyword evidence="2" id="KW-0479">Metal-binding</keyword>
<dbReference type="Gene3D" id="2.40.40.20">
    <property type="match status" value="1"/>
</dbReference>
<dbReference type="OrthoDB" id="9759518at2"/>
<dbReference type="SUPFAM" id="SSF50692">
    <property type="entry name" value="ADC-like"/>
    <property type="match status" value="1"/>
</dbReference>
<dbReference type="Gene3D" id="2.20.25.90">
    <property type="entry name" value="ADC-like domains"/>
    <property type="match status" value="1"/>
</dbReference>
<dbReference type="InterPro" id="IPR006656">
    <property type="entry name" value="Mopterin_OxRdtase"/>
</dbReference>
<dbReference type="GO" id="GO:0016491">
    <property type="term" value="F:oxidoreductase activity"/>
    <property type="evidence" value="ECO:0007669"/>
    <property type="project" value="InterPro"/>
</dbReference>
<dbReference type="InterPro" id="IPR050612">
    <property type="entry name" value="Prok_Mopterin_Oxidored"/>
</dbReference>
<comment type="similarity">
    <text evidence="1">Belongs to the prokaryotic molybdopterin-containing oxidoreductase family.</text>
</comment>
<accession>A0A418VP78</accession>
<dbReference type="Gene3D" id="3.40.50.740">
    <property type="match status" value="1"/>
</dbReference>
<dbReference type="InterPro" id="IPR037920">
    <property type="entry name" value="YoaE_C"/>
</dbReference>
<evidence type="ECO:0000259" key="5">
    <source>
        <dbReference type="PROSITE" id="PS51669"/>
    </source>
</evidence>
<dbReference type="AlphaFoldDB" id="A0A418VP78"/>
<dbReference type="InterPro" id="IPR009010">
    <property type="entry name" value="Asp_de-COase-like_dom_sf"/>
</dbReference>